<proteinExistence type="predicted"/>
<feature type="domain" description="ACT" evidence="15">
    <location>
        <begin position="532"/>
        <end position="612"/>
    </location>
</feature>
<reference evidence="16" key="1">
    <citation type="journal article" date="2020" name="mSystems">
        <title>Genome- and Community-Level Interaction Insights into Carbon Utilization and Element Cycling Functions of Hydrothermarchaeota in Hydrothermal Sediment.</title>
        <authorList>
            <person name="Zhou Z."/>
            <person name="Liu Y."/>
            <person name="Xu W."/>
            <person name="Pan J."/>
            <person name="Luo Z.H."/>
            <person name="Li M."/>
        </authorList>
    </citation>
    <scope>NUCLEOTIDE SEQUENCE [LARGE SCALE GENOMIC DNA]</scope>
    <source>
        <strain evidence="16">SpSt-587</strain>
    </source>
</reference>
<keyword evidence="9" id="KW-0584">Phenylalanine biosynthesis</keyword>
<keyword evidence="8" id="KW-0057">Aromatic amino acid biosynthesis</keyword>
<protein>
    <recommendedName>
        <fullName evidence="3">Prephenate dehydrogenase</fullName>
        <ecNumber evidence="2">1.3.1.12</ecNumber>
    </recommendedName>
</protein>
<gene>
    <name evidence="16" type="primary">pheA</name>
    <name evidence="16" type="ORF">ENT52_07120</name>
</gene>
<dbReference type="GO" id="GO:0005737">
    <property type="term" value="C:cytoplasm"/>
    <property type="evidence" value="ECO:0007669"/>
    <property type="project" value="TreeGrafter"/>
</dbReference>
<dbReference type="GO" id="GO:0046417">
    <property type="term" value="P:chorismate metabolic process"/>
    <property type="evidence" value="ECO:0007669"/>
    <property type="project" value="InterPro"/>
</dbReference>
<dbReference type="SUPFAM" id="SSF55021">
    <property type="entry name" value="ACT-like"/>
    <property type="match status" value="1"/>
</dbReference>
<evidence type="ECO:0000256" key="2">
    <source>
        <dbReference type="ARBA" id="ARBA00012068"/>
    </source>
</evidence>
<dbReference type="InterPro" id="IPR045865">
    <property type="entry name" value="ACT-like_dom_sf"/>
</dbReference>
<evidence type="ECO:0000256" key="1">
    <source>
        <dbReference type="ARBA" id="ARBA00005067"/>
    </source>
</evidence>
<dbReference type="InterPro" id="IPR036979">
    <property type="entry name" value="CM_dom_sf"/>
</dbReference>
<dbReference type="GO" id="GO:0070403">
    <property type="term" value="F:NAD+ binding"/>
    <property type="evidence" value="ECO:0007669"/>
    <property type="project" value="InterPro"/>
</dbReference>
<dbReference type="PROSITE" id="PS51671">
    <property type="entry name" value="ACT"/>
    <property type="match status" value="1"/>
</dbReference>
<dbReference type="Gene3D" id="3.40.50.720">
    <property type="entry name" value="NAD(P)-binding Rossmann-like Domain"/>
    <property type="match status" value="1"/>
</dbReference>
<dbReference type="Pfam" id="PF02153">
    <property type="entry name" value="PDH_N"/>
    <property type="match status" value="1"/>
</dbReference>
<comment type="pathway">
    <text evidence="1">Amino-acid biosynthesis; L-tyrosine biosynthesis; (4-hydroxyphenyl)pyruvate from prephenate (NAD(+) route): step 1/1.</text>
</comment>
<organism evidence="16">
    <name type="scientific">Archaeoglobus fulgidus</name>
    <dbReference type="NCBI Taxonomy" id="2234"/>
    <lineage>
        <taxon>Archaea</taxon>
        <taxon>Methanobacteriati</taxon>
        <taxon>Methanobacteriota</taxon>
        <taxon>Archaeoglobi</taxon>
        <taxon>Archaeoglobales</taxon>
        <taxon>Archaeoglobaceae</taxon>
        <taxon>Archaeoglobus</taxon>
    </lineage>
</organism>
<evidence type="ECO:0000256" key="10">
    <source>
        <dbReference type="ARBA" id="ARBA00023239"/>
    </source>
</evidence>
<dbReference type="EC" id="1.3.1.12" evidence="2"/>
<dbReference type="SUPFAM" id="SSF48179">
    <property type="entry name" value="6-phosphogluconate dehydrogenase C-terminal domain-like"/>
    <property type="match status" value="1"/>
</dbReference>
<evidence type="ECO:0000259" key="14">
    <source>
        <dbReference type="PROSITE" id="PS51176"/>
    </source>
</evidence>
<sequence>MKILIYGVGELGKLLKDFFYLKGYYVKGYDIEDSKREVSDISDFDVIFVCVPMGEIRNAITHIKAEARRDALLVDVASVKSISLPIFEKSGFDYLSIHPMFGRDSEIALANVVVVHECGRKEERTILDEFVKTGAILTRMSAEEHDKAMAKIQGLTHFLLLSFADLYESLPFGTQIYNVFRKLSSRFLNQNWEMCYLIQKNAEKEREELIRRIAELSEVIKDKEKFRRIFFSLKDKMGDSKSSELILETCKITDEFKELEKMRGAIAVIDALILRLLEKRVEIARKIAEEKRARGEPIEVKEVEEEKIRTVLRRTKLNSIHLEDIFLKIMKLTKEEEYGVLGIKKTIAVLGPRGSFSEEVALRLVGSRLPLRYCATTDEVIKLVESGEVDYGIVPIENSVNGTVLPVLDALLSHEVEVFGETKLEVNNCLVAKRDLKFSEIRVVYSHPQAIAQCMGFINNYLPNAEIRYTSSTSDAVRLLDDFSAAIVSENAAKLYKLCILRKGIQDLKEKNVTRFYAIRRKTGELKGRITSLFFAVEDKPGALKNVLEIFYRKGINLRKLESRPARTGLGDYIFFVEVEAPLKEEDLKELREVTTFYKIIGVFDELQRLEVC</sequence>
<dbReference type="Pfam" id="PF00800">
    <property type="entry name" value="PDT"/>
    <property type="match status" value="1"/>
</dbReference>
<dbReference type="CDD" id="cd13532">
    <property type="entry name" value="PBP2_PDT_like"/>
    <property type="match status" value="1"/>
</dbReference>
<evidence type="ECO:0000259" key="13">
    <source>
        <dbReference type="PROSITE" id="PS51171"/>
    </source>
</evidence>
<keyword evidence="5" id="KW-0028">Amino-acid biosynthesis</keyword>
<comment type="caution">
    <text evidence="16">The sequence shown here is derived from an EMBL/GenBank/DDBJ whole genome shotgun (WGS) entry which is preliminary data.</text>
</comment>
<keyword evidence="6" id="KW-0560">Oxidoreductase</keyword>
<dbReference type="InterPro" id="IPR008927">
    <property type="entry name" value="6-PGluconate_DH-like_C_sf"/>
</dbReference>
<dbReference type="Gene3D" id="1.20.59.10">
    <property type="entry name" value="Chorismate mutase"/>
    <property type="match status" value="1"/>
</dbReference>
<dbReference type="SMART" id="SM00830">
    <property type="entry name" value="CM_2"/>
    <property type="match status" value="1"/>
</dbReference>
<dbReference type="Pfam" id="PF01817">
    <property type="entry name" value="CM_2"/>
    <property type="match status" value="1"/>
</dbReference>
<dbReference type="PROSITE" id="PS51168">
    <property type="entry name" value="CHORISMATE_MUT_2"/>
    <property type="match status" value="1"/>
</dbReference>
<keyword evidence="10 16" id="KW-0456">Lyase</keyword>
<dbReference type="GO" id="GO:0008977">
    <property type="term" value="F:prephenate dehydrogenase (NAD+) activity"/>
    <property type="evidence" value="ECO:0007669"/>
    <property type="project" value="UniProtKB-EC"/>
</dbReference>
<dbReference type="GO" id="GO:0004665">
    <property type="term" value="F:prephenate dehydrogenase (NADP+) activity"/>
    <property type="evidence" value="ECO:0007669"/>
    <property type="project" value="InterPro"/>
</dbReference>
<dbReference type="SUPFAM" id="SSF53850">
    <property type="entry name" value="Periplasmic binding protein-like II"/>
    <property type="match status" value="1"/>
</dbReference>
<dbReference type="GO" id="GO:0004664">
    <property type="term" value="F:prephenate dehydratase activity"/>
    <property type="evidence" value="ECO:0007669"/>
    <property type="project" value="InterPro"/>
</dbReference>
<accession>A0A7J3M3H9</accession>
<dbReference type="InterPro" id="IPR001086">
    <property type="entry name" value="Preph_deHydtase"/>
</dbReference>
<dbReference type="GO" id="GO:0006571">
    <property type="term" value="P:tyrosine biosynthetic process"/>
    <property type="evidence" value="ECO:0007669"/>
    <property type="project" value="UniProtKB-UniPathway"/>
</dbReference>
<dbReference type="InterPro" id="IPR046825">
    <property type="entry name" value="PDH_C"/>
</dbReference>
<dbReference type="InterPro" id="IPR046826">
    <property type="entry name" value="PDH_N"/>
</dbReference>
<evidence type="ECO:0000256" key="4">
    <source>
        <dbReference type="ARBA" id="ARBA00022498"/>
    </source>
</evidence>
<name>A0A7J3M3H9_ARCFL</name>
<dbReference type="InterPro" id="IPR036263">
    <property type="entry name" value="Chorismate_II_sf"/>
</dbReference>
<dbReference type="PROSITE" id="PS51176">
    <property type="entry name" value="PDH_ADH"/>
    <property type="match status" value="1"/>
</dbReference>
<dbReference type="SUPFAM" id="SSF51735">
    <property type="entry name" value="NAD(P)-binding Rossmann-fold domains"/>
    <property type="match status" value="1"/>
</dbReference>
<dbReference type="Gene3D" id="3.40.190.10">
    <property type="entry name" value="Periplasmic binding protein-like II"/>
    <property type="match status" value="2"/>
</dbReference>
<dbReference type="GO" id="GO:0009094">
    <property type="term" value="P:L-phenylalanine biosynthetic process"/>
    <property type="evidence" value="ECO:0007669"/>
    <property type="project" value="UniProtKB-KW"/>
</dbReference>
<dbReference type="CDD" id="cd04905">
    <property type="entry name" value="ACT_CM-PDT"/>
    <property type="match status" value="1"/>
</dbReference>
<dbReference type="PANTHER" id="PTHR21022:SF19">
    <property type="entry name" value="PREPHENATE DEHYDRATASE-RELATED"/>
    <property type="match status" value="1"/>
</dbReference>
<evidence type="ECO:0000259" key="15">
    <source>
        <dbReference type="PROSITE" id="PS51671"/>
    </source>
</evidence>
<comment type="catalytic activity">
    <reaction evidence="11">
        <text>prephenate + NAD(+) = 3-(4-hydroxyphenyl)pyruvate + CO2 + NADH</text>
        <dbReference type="Rhea" id="RHEA:13869"/>
        <dbReference type="ChEBI" id="CHEBI:16526"/>
        <dbReference type="ChEBI" id="CHEBI:29934"/>
        <dbReference type="ChEBI" id="CHEBI:36242"/>
        <dbReference type="ChEBI" id="CHEBI:57540"/>
        <dbReference type="ChEBI" id="CHEBI:57945"/>
        <dbReference type="EC" id="1.3.1.12"/>
    </reaction>
</comment>
<dbReference type="EMBL" id="DSYZ01000132">
    <property type="protein sequence ID" value="HGT83476.1"/>
    <property type="molecule type" value="Genomic_DNA"/>
</dbReference>
<dbReference type="UniPathway" id="UPA00122">
    <property type="reaction ID" value="UER00961"/>
</dbReference>
<dbReference type="InterPro" id="IPR003099">
    <property type="entry name" value="Prephen_DH"/>
</dbReference>
<dbReference type="InterPro" id="IPR002912">
    <property type="entry name" value="ACT_dom"/>
</dbReference>
<dbReference type="InterPro" id="IPR002701">
    <property type="entry name" value="CM_II_prokaryot"/>
</dbReference>
<dbReference type="Pfam" id="PF20463">
    <property type="entry name" value="PDH_C"/>
    <property type="match status" value="1"/>
</dbReference>
<feature type="domain" description="Prephenate dehydratase" evidence="13">
    <location>
        <begin position="346"/>
        <end position="521"/>
    </location>
</feature>
<evidence type="ECO:0000259" key="12">
    <source>
        <dbReference type="PROSITE" id="PS51168"/>
    </source>
</evidence>
<dbReference type="Gene3D" id="3.30.70.260">
    <property type="match status" value="1"/>
</dbReference>
<keyword evidence="7" id="KW-0520">NAD</keyword>
<dbReference type="Pfam" id="PF01842">
    <property type="entry name" value="ACT"/>
    <property type="match status" value="1"/>
</dbReference>
<dbReference type="SUPFAM" id="SSF48600">
    <property type="entry name" value="Chorismate mutase II"/>
    <property type="match status" value="1"/>
</dbReference>
<dbReference type="PROSITE" id="PS51171">
    <property type="entry name" value="PREPHENATE_DEHYDR_3"/>
    <property type="match status" value="1"/>
</dbReference>
<dbReference type="Gene3D" id="1.10.3660.10">
    <property type="entry name" value="6-phosphogluconate dehydrogenase C-terminal like domain"/>
    <property type="match status" value="1"/>
</dbReference>
<dbReference type="AlphaFoldDB" id="A0A7J3M3H9"/>
<evidence type="ECO:0000256" key="3">
    <source>
        <dbReference type="ARBA" id="ARBA00016891"/>
    </source>
</evidence>
<evidence type="ECO:0000256" key="9">
    <source>
        <dbReference type="ARBA" id="ARBA00023222"/>
    </source>
</evidence>
<feature type="domain" description="Chorismate mutase" evidence="12">
    <location>
        <begin position="253"/>
        <end position="341"/>
    </location>
</feature>
<evidence type="ECO:0000256" key="6">
    <source>
        <dbReference type="ARBA" id="ARBA00023002"/>
    </source>
</evidence>
<evidence type="ECO:0000313" key="16">
    <source>
        <dbReference type="EMBL" id="HGT83476.1"/>
    </source>
</evidence>
<evidence type="ECO:0000256" key="7">
    <source>
        <dbReference type="ARBA" id="ARBA00023027"/>
    </source>
</evidence>
<dbReference type="PANTHER" id="PTHR21022">
    <property type="entry name" value="PREPHENATE DEHYDRATASE P PROTEIN"/>
    <property type="match status" value="1"/>
</dbReference>
<keyword evidence="4" id="KW-0827">Tyrosine biosynthesis</keyword>
<dbReference type="InterPro" id="IPR036291">
    <property type="entry name" value="NAD(P)-bd_dom_sf"/>
</dbReference>
<evidence type="ECO:0000256" key="5">
    <source>
        <dbReference type="ARBA" id="ARBA00022605"/>
    </source>
</evidence>
<evidence type="ECO:0000256" key="8">
    <source>
        <dbReference type="ARBA" id="ARBA00023141"/>
    </source>
</evidence>
<feature type="domain" description="Prephenate/arogenate dehydrogenase" evidence="14">
    <location>
        <begin position="1"/>
        <end position="267"/>
    </location>
</feature>
<dbReference type="GO" id="GO:0004106">
    <property type="term" value="F:chorismate mutase activity"/>
    <property type="evidence" value="ECO:0007669"/>
    <property type="project" value="InterPro"/>
</dbReference>
<evidence type="ECO:0000256" key="11">
    <source>
        <dbReference type="ARBA" id="ARBA00049260"/>
    </source>
</evidence>
<dbReference type="NCBIfam" id="NF008865">
    <property type="entry name" value="PRK11898.1"/>
    <property type="match status" value="1"/>
</dbReference>